<evidence type="ECO:0000256" key="2">
    <source>
        <dbReference type="ARBA" id="ARBA00011484"/>
    </source>
</evidence>
<dbReference type="SUPFAM" id="SSF47005">
    <property type="entry name" value="Peripheral subunit-binding domain of 2-oxo acid dehydrogenase complex"/>
    <property type="match status" value="1"/>
</dbReference>
<evidence type="ECO:0000256" key="9">
    <source>
        <dbReference type="SAM" id="MobiDB-lite"/>
    </source>
</evidence>
<evidence type="ECO:0000256" key="3">
    <source>
        <dbReference type="ARBA" id="ARBA00022679"/>
    </source>
</evidence>
<evidence type="ECO:0000259" key="11">
    <source>
        <dbReference type="PROSITE" id="PS51826"/>
    </source>
</evidence>
<evidence type="ECO:0000256" key="8">
    <source>
        <dbReference type="RuleBase" id="RU361137"/>
    </source>
</evidence>
<dbReference type="EC" id="2.3.1.12" evidence="8"/>
<dbReference type="NCBIfam" id="TIGR01349">
    <property type="entry name" value="PDHac_trf_mito"/>
    <property type="match status" value="1"/>
</dbReference>
<feature type="compositionally biased region" description="Low complexity" evidence="9">
    <location>
        <begin position="94"/>
        <end position="104"/>
    </location>
</feature>
<dbReference type="InterPro" id="IPR045257">
    <property type="entry name" value="E2/Pdx1"/>
</dbReference>
<feature type="domain" description="Lipoyl-binding" evidence="10">
    <location>
        <begin position="2"/>
        <end position="77"/>
    </location>
</feature>
<dbReference type="Gene3D" id="2.40.50.100">
    <property type="match status" value="2"/>
</dbReference>
<dbReference type="InterPro" id="IPR003016">
    <property type="entry name" value="2-oxoA_DH_lipoyl-BS"/>
</dbReference>
<dbReference type="PANTHER" id="PTHR23151:SF90">
    <property type="entry name" value="DIHYDROLIPOYLLYSINE-RESIDUE ACETYLTRANSFERASE COMPONENT OF PYRUVATE DEHYDROGENASE COMPLEX, MITOCHONDRIAL-RELATED"/>
    <property type="match status" value="1"/>
</dbReference>
<feature type="region of interest" description="Disordered" evidence="9">
    <location>
        <begin position="94"/>
        <end position="118"/>
    </location>
</feature>
<keyword evidence="13" id="KW-1185">Reference proteome</keyword>
<dbReference type="Gene3D" id="4.10.320.10">
    <property type="entry name" value="E3-binding domain"/>
    <property type="match status" value="1"/>
</dbReference>
<dbReference type="CDD" id="cd06849">
    <property type="entry name" value="lipoyl_domain"/>
    <property type="match status" value="2"/>
</dbReference>
<evidence type="ECO:0000256" key="4">
    <source>
        <dbReference type="ARBA" id="ARBA00022823"/>
    </source>
</evidence>
<comment type="caution">
    <text evidence="12">The sequence shown here is derived from an EMBL/GenBank/DDBJ whole genome shotgun (WGS) entry which is preliminary data.</text>
</comment>
<comment type="catalytic activity">
    <reaction evidence="7 8">
        <text>N(6)-[(R)-dihydrolipoyl]-L-lysyl-[protein] + acetyl-CoA = N(6)-[(R)-S(8)-acetyldihydrolipoyl]-L-lysyl-[protein] + CoA</text>
        <dbReference type="Rhea" id="RHEA:17017"/>
        <dbReference type="Rhea" id="RHEA-COMP:10475"/>
        <dbReference type="Rhea" id="RHEA-COMP:10478"/>
        <dbReference type="ChEBI" id="CHEBI:57287"/>
        <dbReference type="ChEBI" id="CHEBI:57288"/>
        <dbReference type="ChEBI" id="CHEBI:83100"/>
        <dbReference type="ChEBI" id="CHEBI:83111"/>
        <dbReference type="EC" id="2.3.1.12"/>
    </reaction>
</comment>
<dbReference type="SUPFAM" id="SSF52777">
    <property type="entry name" value="CoA-dependent acyltransferases"/>
    <property type="match status" value="1"/>
</dbReference>
<dbReference type="Proteomes" id="UP000676386">
    <property type="component" value="Unassembled WGS sequence"/>
</dbReference>
<dbReference type="RefSeq" id="WP_211974445.1">
    <property type="nucleotide sequence ID" value="NZ_CBFHAM010000054.1"/>
</dbReference>
<feature type="domain" description="Peripheral subunit-binding (PSBD)" evidence="11">
    <location>
        <begin position="264"/>
        <end position="301"/>
    </location>
</feature>
<dbReference type="InterPro" id="IPR000089">
    <property type="entry name" value="Biotin_lipoyl"/>
</dbReference>
<name>A0ABS5J282_9BACT</name>
<comment type="similarity">
    <text evidence="1 8">Belongs to the 2-oxoacid dehydrogenase family.</text>
</comment>
<keyword evidence="12" id="KW-0670">Pyruvate</keyword>
<comment type="subunit">
    <text evidence="2">Forms a 24-polypeptide structural core with octahedral symmetry.</text>
</comment>
<dbReference type="Gene3D" id="3.30.559.10">
    <property type="entry name" value="Chloramphenicol acetyltransferase-like domain"/>
    <property type="match status" value="1"/>
</dbReference>
<dbReference type="PROSITE" id="PS00189">
    <property type="entry name" value="LIPOYL"/>
    <property type="match status" value="2"/>
</dbReference>
<keyword evidence="3 8" id="KW-0808">Transferase</keyword>
<feature type="domain" description="Lipoyl-binding" evidence="10">
    <location>
        <begin position="133"/>
        <end position="208"/>
    </location>
</feature>
<dbReference type="InterPro" id="IPR006257">
    <property type="entry name" value="LAT1"/>
</dbReference>
<evidence type="ECO:0000259" key="10">
    <source>
        <dbReference type="PROSITE" id="PS50968"/>
    </source>
</evidence>
<dbReference type="Pfam" id="PF00364">
    <property type="entry name" value="Biotin_lipoyl"/>
    <property type="match status" value="2"/>
</dbReference>
<comment type="cofactor">
    <cofactor evidence="8">
        <name>(R)-lipoate</name>
        <dbReference type="ChEBI" id="CHEBI:83088"/>
    </cofactor>
    <text evidence="8">Binds 2 lipoyl cofactors covalently.</text>
</comment>
<sequence>MAEVIRMPLLSDTMTEGVIAEWHKKVGDTVKADDVIAEVETDKATMEVMGYVEGTLLYIGVEKGKAAKVNGIIAIVGKPGEDYTSLLEDKKEATAAPAPAAAAPAPAPAPQAAPAATAAPADDAALKEALKNATVIRMPLLSDTMTEGKIVAWNKKVGDVVKNDDVLAEVETDKATMEVMGYADGTLLYIGVKEGDAAKVNGIIAIVGKAGTSVDAILAAEGAAPAPQAAAAPSQNGTAPAATPATAPATAAATAAGNADGRIKASPLAKKVAEEKGIDISQVAGSGDGGRIIKKDVDSFVPAAKAAAPAAGASTAAPAAPAFVPAGQEGFTDIPLTKMRQVIARRLSESKFTAPHFYLKIDVNMDKAMEARKSINEISPVKISFNDMVIKASAMALRLHPDVNSSWMGDFIRQNQHVHIGSAVAIEDGLIVPVIRFADQKTLSQIASDAKGLYDKAKNKKLQPQEFSGNTFSISNLGMLGIDEFTAIINPPDSAILAVGNIRETAVVEKGQVKIANIMKLTLSCDHRSVDGAVGARFLATLKGFLENPVTMLV</sequence>
<protein>
    <recommendedName>
        <fullName evidence="8">Acetyltransferase component of pyruvate dehydrogenase complex</fullName>
        <ecNumber evidence="8">2.3.1.12</ecNumber>
    </recommendedName>
</protein>
<dbReference type="InterPro" id="IPR023213">
    <property type="entry name" value="CAT-like_dom_sf"/>
</dbReference>
<dbReference type="Pfam" id="PF02817">
    <property type="entry name" value="E3_binding"/>
    <property type="match status" value="1"/>
</dbReference>
<evidence type="ECO:0000256" key="1">
    <source>
        <dbReference type="ARBA" id="ARBA00007317"/>
    </source>
</evidence>
<dbReference type="InterPro" id="IPR001078">
    <property type="entry name" value="2-oxoacid_DH_actylTfrase"/>
</dbReference>
<proteinExistence type="inferred from homology"/>
<evidence type="ECO:0000313" key="13">
    <source>
        <dbReference type="Proteomes" id="UP000676386"/>
    </source>
</evidence>
<accession>A0ABS5J282</accession>
<dbReference type="Pfam" id="PF00198">
    <property type="entry name" value="2-oxoacid_dh"/>
    <property type="match status" value="1"/>
</dbReference>
<keyword evidence="4 8" id="KW-0450">Lipoyl</keyword>
<gene>
    <name evidence="12" type="ORF">KE626_18620</name>
</gene>
<dbReference type="InterPro" id="IPR036625">
    <property type="entry name" value="E3-bd_dom_sf"/>
</dbReference>
<comment type="function">
    <text evidence="6">The pyruvate dehydrogenase complex catalyzes the overall conversion of pyruvate to acetyl-CoA and CO(2). It contains multiple copies of three enzymatic components: pyruvate dehydrogenase (E1), dihydrolipoamide acetyltransferase (E2) and lipoamide dehydrogenase (E3).</text>
</comment>
<dbReference type="PANTHER" id="PTHR23151">
    <property type="entry name" value="DIHYDROLIPOAMIDE ACETYL/SUCCINYL-TRANSFERASE-RELATED"/>
    <property type="match status" value="1"/>
</dbReference>
<evidence type="ECO:0000256" key="7">
    <source>
        <dbReference type="ARBA" id="ARBA00048370"/>
    </source>
</evidence>
<evidence type="ECO:0000256" key="6">
    <source>
        <dbReference type="ARBA" id="ARBA00025211"/>
    </source>
</evidence>
<evidence type="ECO:0000313" key="12">
    <source>
        <dbReference type="EMBL" id="MBS0029344.1"/>
    </source>
</evidence>
<dbReference type="GO" id="GO:0004742">
    <property type="term" value="F:dihydrolipoyllysine-residue acetyltransferase activity"/>
    <property type="evidence" value="ECO:0007669"/>
    <property type="project" value="UniProtKB-EC"/>
</dbReference>
<dbReference type="InterPro" id="IPR011053">
    <property type="entry name" value="Single_hybrid_motif"/>
</dbReference>
<dbReference type="InterPro" id="IPR004167">
    <property type="entry name" value="PSBD"/>
</dbReference>
<dbReference type="SUPFAM" id="SSF51230">
    <property type="entry name" value="Single hybrid motif"/>
    <property type="match status" value="2"/>
</dbReference>
<keyword evidence="5 8" id="KW-0012">Acyltransferase</keyword>
<reference evidence="12 13" key="1">
    <citation type="submission" date="2021-04" db="EMBL/GenBank/DDBJ databases">
        <title>Chitinophaga sp. nov., isolated from the rhizosphere soil.</title>
        <authorList>
            <person name="He S."/>
        </authorList>
    </citation>
    <scope>NUCLEOTIDE SEQUENCE [LARGE SCALE GENOMIC DNA]</scope>
    <source>
        <strain evidence="12 13">2R12</strain>
    </source>
</reference>
<dbReference type="PROSITE" id="PS50968">
    <property type="entry name" value="BIOTINYL_LIPOYL"/>
    <property type="match status" value="2"/>
</dbReference>
<evidence type="ECO:0000256" key="5">
    <source>
        <dbReference type="ARBA" id="ARBA00023315"/>
    </source>
</evidence>
<dbReference type="PROSITE" id="PS51826">
    <property type="entry name" value="PSBD"/>
    <property type="match status" value="1"/>
</dbReference>
<dbReference type="EMBL" id="JAGTXB010000009">
    <property type="protein sequence ID" value="MBS0029344.1"/>
    <property type="molecule type" value="Genomic_DNA"/>
</dbReference>
<organism evidence="12 13">
    <name type="scientific">Chitinophaga hostae</name>
    <dbReference type="NCBI Taxonomy" id="2831022"/>
    <lineage>
        <taxon>Bacteria</taxon>
        <taxon>Pseudomonadati</taxon>
        <taxon>Bacteroidota</taxon>
        <taxon>Chitinophagia</taxon>
        <taxon>Chitinophagales</taxon>
        <taxon>Chitinophagaceae</taxon>
        <taxon>Chitinophaga</taxon>
    </lineage>
</organism>